<evidence type="ECO:0000259" key="1">
    <source>
        <dbReference type="Pfam" id="PF13454"/>
    </source>
</evidence>
<dbReference type="PANTHER" id="PTHR40254:SF1">
    <property type="entry name" value="BLR0577 PROTEIN"/>
    <property type="match status" value="1"/>
</dbReference>
<dbReference type="RefSeq" id="WP_176968443.1">
    <property type="nucleotide sequence ID" value="NZ_FNON01000001.1"/>
</dbReference>
<evidence type="ECO:0000313" key="3">
    <source>
        <dbReference type="Proteomes" id="UP000199515"/>
    </source>
</evidence>
<feature type="domain" description="FAD-dependent urate hydroxylase HpyO/Asp monooxygenase CreE-like FAD/NAD(P)-binding" evidence="1">
    <location>
        <begin position="4"/>
        <end position="152"/>
    </location>
</feature>
<evidence type="ECO:0000313" key="2">
    <source>
        <dbReference type="EMBL" id="SDW23391.1"/>
    </source>
</evidence>
<dbReference type="InterPro" id="IPR052189">
    <property type="entry name" value="L-asp_N-monooxygenase_NS-form"/>
</dbReference>
<dbReference type="AlphaFoldDB" id="A0A1H2RVB8"/>
<gene>
    <name evidence="2" type="ORF">SAMN05421504_10131</name>
</gene>
<dbReference type="Proteomes" id="UP000199515">
    <property type="component" value="Unassembled WGS sequence"/>
</dbReference>
<keyword evidence="3" id="KW-1185">Reference proteome</keyword>
<dbReference type="SUPFAM" id="SSF51905">
    <property type="entry name" value="FAD/NAD(P)-binding domain"/>
    <property type="match status" value="1"/>
</dbReference>
<name>A0A1H2RVB8_9PSEU</name>
<reference evidence="2 3" key="1">
    <citation type="submission" date="2016-10" db="EMBL/GenBank/DDBJ databases">
        <authorList>
            <person name="de Groot N.N."/>
        </authorList>
    </citation>
    <scope>NUCLEOTIDE SEQUENCE [LARGE SCALE GENOMIC DNA]</scope>
    <source>
        <strain evidence="2 3">CPCC 202699</strain>
    </source>
</reference>
<sequence>MRVAVIGGGAGLVSLLDSLLPRAGELAAGLEIDVFEPGDLARGGAFGPDLDSALINLPNSAMSIRDHERGHFADWLRRRGDSGDHDVSFAPRRVFGDYLADQLARCRAEAEAWGWRITVHREVVVGVSDVPGGLLVRGDEARRYDQVVLCVGPGSAADPYGLAGAPGFHRPYPLSSVLPRVATRDRVLIVGTGLTAVDTVLGLLELGHEGPITMASRRGVLPGVLSPAPHRRLRFLTPERVAAGVTADDIWELLHAELAAAGVDGETETAWLRPGASAAGYLRHQLARGNAVQSIFMSVPTPLAREIRRTMPGTPRLVARYRPQLKSLQCPMPAVTARKLLAAMDTGQLSVHSGLDAVRHEAGVFRTGAGLTADVVVDATRASPRRTTGLSRELLAGLPATWDAYDALRVDPVTCRILLPSGAAHPRLSAMGELTAGDIYYAASLPAVNRAADAVADDLAGVKA</sequence>
<proteinExistence type="predicted"/>
<accession>A0A1H2RVB8</accession>
<dbReference type="InterPro" id="IPR036188">
    <property type="entry name" value="FAD/NAD-bd_sf"/>
</dbReference>
<dbReference type="STRING" id="589385.SAMN05421504_10131"/>
<dbReference type="Pfam" id="PF13454">
    <property type="entry name" value="NAD_binding_9"/>
    <property type="match status" value="1"/>
</dbReference>
<dbReference type="EMBL" id="FNON01000001">
    <property type="protein sequence ID" value="SDW23391.1"/>
    <property type="molecule type" value="Genomic_DNA"/>
</dbReference>
<organism evidence="2 3">
    <name type="scientific">Amycolatopsis xylanica</name>
    <dbReference type="NCBI Taxonomy" id="589385"/>
    <lineage>
        <taxon>Bacteria</taxon>
        <taxon>Bacillati</taxon>
        <taxon>Actinomycetota</taxon>
        <taxon>Actinomycetes</taxon>
        <taxon>Pseudonocardiales</taxon>
        <taxon>Pseudonocardiaceae</taxon>
        <taxon>Amycolatopsis</taxon>
    </lineage>
</organism>
<dbReference type="InterPro" id="IPR038732">
    <property type="entry name" value="HpyO/CreE_NAD-binding"/>
</dbReference>
<protein>
    <submittedName>
        <fullName evidence="2">Uncharacterized NAD(P)/FAD-binding protein YdhS</fullName>
    </submittedName>
</protein>
<dbReference type="Gene3D" id="3.50.50.60">
    <property type="entry name" value="FAD/NAD(P)-binding domain"/>
    <property type="match status" value="1"/>
</dbReference>
<dbReference type="PANTHER" id="PTHR40254">
    <property type="entry name" value="BLR0577 PROTEIN"/>
    <property type="match status" value="1"/>
</dbReference>